<reference evidence="1" key="2">
    <citation type="journal article" date="2015" name="Fish Shellfish Immunol.">
        <title>Early steps in the European eel (Anguilla anguilla)-Vibrio vulnificus interaction in the gills: Role of the RtxA13 toxin.</title>
        <authorList>
            <person name="Callol A."/>
            <person name="Pajuelo D."/>
            <person name="Ebbesson L."/>
            <person name="Teles M."/>
            <person name="MacKenzie S."/>
            <person name="Amaro C."/>
        </authorList>
    </citation>
    <scope>NUCLEOTIDE SEQUENCE</scope>
</reference>
<evidence type="ECO:0000313" key="1">
    <source>
        <dbReference type="EMBL" id="JAH47768.1"/>
    </source>
</evidence>
<dbReference type="EMBL" id="GBXM01086058">
    <property type="protein sequence ID" value="JAH22519.1"/>
    <property type="molecule type" value="Transcribed_RNA"/>
</dbReference>
<organism evidence="1">
    <name type="scientific">Anguilla anguilla</name>
    <name type="common">European freshwater eel</name>
    <name type="synonym">Muraena anguilla</name>
    <dbReference type="NCBI Taxonomy" id="7936"/>
    <lineage>
        <taxon>Eukaryota</taxon>
        <taxon>Metazoa</taxon>
        <taxon>Chordata</taxon>
        <taxon>Craniata</taxon>
        <taxon>Vertebrata</taxon>
        <taxon>Euteleostomi</taxon>
        <taxon>Actinopterygii</taxon>
        <taxon>Neopterygii</taxon>
        <taxon>Teleostei</taxon>
        <taxon>Anguilliformes</taxon>
        <taxon>Anguillidae</taxon>
        <taxon>Anguilla</taxon>
    </lineage>
</organism>
<sequence>MSMGGRGNSHCDTQGLSQRATEWARIKLQIGCMCWSK</sequence>
<reference evidence="1" key="1">
    <citation type="submission" date="2014-11" db="EMBL/GenBank/DDBJ databases">
        <authorList>
            <person name="Amaro Gonzalez C."/>
        </authorList>
    </citation>
    <scope>NUCLEOTIDE SEQUENCE</scope>
</reference>
<name>A0A0E9T549_ANGAN</name>
<protein>
    <submittedName>
        <fullName evidence="1">Uncharacterized protein</fullName>
    </submittedName>
</protein>
<accession>A0A0E9T549</accession>
<dbReference type="AlphaFoldDB" id="A0A0E9T549"/>
<proteinExistence type="predicted"/>
<dbReference type="EMBL" id="GBXM01060809">
    <property type="protein sequence ID" value="JAH47768.1"/>
    <property type="molecule type" value="Transcribed_RNA"/>
</dbReference>